<sequence length="567" mass="67399">MRFSQEDEEEENDEFYSLEEPSKKLELAKEETSKFGGEEIPQEKKKCKIMFQNTITPNRIMNGYKFKMLKSIKTQKMSDFVSNEFHNSESNSRQFCNSEKVFLPIREQEECTSSDKKKKSNKFLNGGDDHQRGGGDEKESNYSFNPKFSQDNITALVPYKNKVIEHLEKMLPDTPEFELSKELTYKIQCKQVGKILKEEYDFDNPKPFNIQDLSKPKPHSSYFVTRTSMKQNETNLGITEPFELGHNVENYLLYKKLNKGKKVSTMSLNPVQEKSLNRLSPAHSECKERNTIDRNLMEINSQPVYDRLYQESTYSSSATHLPSSLRPNLMSLRLNNKNAFPLKTKQRKQNSEAEEEYRKDAAEFVNKINKEKEKREQRKNKIIRLRDKKHFEKLKGVLHQREQREQEQQKLQIQKRQKIIERITKIKEDRKRAKSRMKECSHKPLKIPLYLQKEKEFKKEQQEQERKRREYQLNNRRDIYQRVSLSEIRRHAREHDDTIENNLTILKNRRVHKTGSCQSVGKMDSTPMLFNSKFLQNAIEEEKEKKVQLKVKEQQARDKLDKATRFS</sequence>
<comment type="caution">
    <text evidence="3">The sequence shown here is derived from an EMBL/GenBank/DDBJ whole genome shotgun (WGS) entry which is preliminary data.</text>
</comment>
<keyword evidence="1" id="KW-0175">Coiled coil</keyword>
<organism evidence="3 4">
    <name type="scientific">Euplotes crassus</name>
    <dbReference type="NCBI Taxonomy" id="5936"/>
    <lineage>
        <taxon>Eukaryota</taxon>
        <taxon>Sar</taxon>
        <taxon>Alveolata</taxon>
        <taxon>Ciliophora</taxon>
        <taxon>Intramacronucleata</taxon>
        <taxon>Spirotrichea</taxon>
        <taxon>Hypotrichia</taxon>
        <taxon>Euplotida</taxon>
        <taxon>Euplotidae</taxon>
        <taxon>Moneuplotes</taxon>
    </lineage>
</organism>
<feature type="region of interest" description="Disordered" evidence="2">
    <location>
        <begin position="545"/>
        <end position="567"/>
    </location>
</feature>
<name>A0AAD2D7K1_EUPCR</name>
<evidence type="ECO:0000313" key="4">
    <source>
        <dbReference type="Proteomes" id="UP001295684"/>
    </source>
</evidence>
<reference evidence="3" key="1">
    <citation type="submission" date="2023-07" db="EMBL/GenBank/DDBJ databases">
        <authorList>
            <consortium name="AG Swart"/>
            <person name="Singh M."/>
            <person name="Singh A."/>
            <person name="Seah K."/>
            <person name="Emmerich C."/>
        </authorList>
    </citation>
    <scope>NUCLEOTIDE SEQUENCE</scope>
    <source>
        <strain evidence="3">DP1</strain>
    </source>
</reference>
<proteinExistence type="predicted"/>
<evidence type="ECO:0000256" key="1">
    <source>
        <dbReference type="SAM" id="Coils"/>
    </source>
</evidence>
<gene>
    <name evidence="3" type="ORF">ECRASSUSDP1_LOCUS25751</name>
</gene>
<protein>
    <submittedName>
        <fullName evidence="3">Uncharacterized protein</fullName>
    </submittedName>
</protein>
<evidence type="ECO:0000256" key="2">
    <source>
        <dbReference type="SAM" id="MobiDB-lite"/>
    </source>
</evidence>
<feature type="region of interest" description="Disordered" evidence="2">
    <location>
        <begin position="113"/>
        <end position="144"/>
    </location>
</feature>
<dbReference type="EMBL" id="CAMPGE010026549">
    <property type="protein sequence ID" value="CAI2384229.1"/>
    <property type="molecule type" value="Genomic_DNA"/>
</dbReference>
<dbReference type="AlphaFoldDB" id="A0AAD2D7K1"/>
<feature type="compositionally biased region" description="Acidic residues" evidence="2">
    <location>
        <begin position="1"/>
        <end position="17"/>
    </location>
</feature>
<keyword evidence="4" id="KW-1185">Reference proteome</keyword>
<evidence type="ECO:0000313" key="3">
    <source>
        <dbReference type="EMBL" id="CAI2384229.1"/>
    </source>
</evidence>
<feature type="coiled-coil region" evidence="1">
    <location>
        <begin position="343"/>
        <end position="474"/>
    </location>
</feature>
<feature type="region of interest" description="Disordered" evidence="2">
    <location>
        <begin position="1"/>
        <end position="23"/>
    </location>
</feature>
<accession>A0AAD2D7K1</accession>
<dbReference type="Proteomes" id="UP001295684">
    <property type="component" value="Unassembled WGS sequence"/>
</dbReference>
<feature type="compositionally biased region" description="Basic and acidic residues" evidence="2">
    <location>
        <begin position="127"/>
        <end position="140"/>
    </location>
</feature>